<dbReference type="InterPro" id="IPR002762">
    <property type="entry name" value="CbiX-like"/>
</dbReference>
<dbReference type="SUPFAM" id="SSF53800">
    <property type="entry name" value="Chelatase"/>
    <property type="match status" value="1"/>
</dbReference>
<gene>
    <name evidence="3" type="ORF">ACFSUN_06940</name>
</gene>
<sequence>MKHITIIIYHGSPNEEKNKSFLRMIERLQTDLHNKVVGCFLEFGSPLWKDTWCTYSKGYQLTILPLIFLRGKHYEEDIIGKELEVNPSVNLLSPLVEDSLFRDYIQQNYRIKGPLVLAAHGSDHNTAGEALSKMARELSVSASTPCMSVLLVDKNSTNKLADFHQEFGSFSVIPFTFGKGKVYQEIKELPNTGISFHMLEPLSFNKVIERYILEKMTLKEGS</sequence>
<evidence type="ECO:0000313" key="3">
    <source>
        <dbReference type="EMBL" id="MFD2628520.1"/>
    </source>
</evidence>
<name>A0ABW5PZE5_9BACI</name>
<evidence type="ECO:0000313" key="4">
    <source>
        <dbReference type="Proteomes" id="UP001597451"/>
    </source>
</evidence>
<dbReference type="RefSeq" id="WP_379561236.1">
    <property type="nucleotide sequence ID" value="NZ_JBHUMX010000014.1"/>
</dbReference>
<comment type="caution">
    <text evidence="3">The sequence shown here is derived from an EMBL/GenBank/DDBJ whole genome shotgun (WGS) entry which is preliminary data.</text>
</comment>
<dbReference type="Gene3D" id="3.40.50.1400">
    <property type="match status" value="1"/>
</dbReference>
<protein>
    <submittedName>
        <fullName evidence="3">Sirohydrochlorin chelatase</fullName>
    </submittedName>
</protein>
<accession>A0ABW5PZE5</accession>
<organism evidence="3 4">
    <name type="scientific">Oceanobacillus kapialis</name>
    <dbReference type="NCBI Taxonomy" id="481353"/>
    <lineage>
        <taxon>Bacteria</taxon>
        <taxon>Bacillati</taxon>
        <taxon>Bacillota</taxon>
        <taxon>Bacilli</taxon>
        <taxon>Bacillales</taxon>
        <taxon>Bacillaceae</taxon>
        <taxon>Oceanobacillus</taxon>
    </lineage>
</organism>
<proteinExistence type="predicted"/>
<keyword evidence="4" id="KW-1185">Reference proteome</keyword>
<keyword evidence="1" id="KW-0479">Metal-binding</keyword>
<evidence type="ECO:0000256" key="1">
    <source>
        <dbReference type="ARBA" id="ARBA00022723"/>
    </source>
</evidence>
<dbReference type="EMBL" id="JBHUMX010000014">
    <property type="protein sequence ID" value="MFD2628520.1"/>
    <property type="molecule type" value="Genomic_DNA"/>
</dbReference>
<reference evidence="4" key="1">
    <citation type="journal article" date="2019" name="Int. J. Syst. Evol. Microbiol.">
        <title>The Global Catalogue of Microorganisms (GCM) 10K type strain sequencing project: providing services to taxonomists for standard genome sequencing and annotation.</title>
        <authorList>
            <consortium name="The Broad Institute Genomics Platform"/>
            <consortium name="The Broad Institute Genome Sequencing Center for Infectious Disease"/>
            <person name="Wu L."/>
            <person name="Ma J."/>
        </authorList>
    </citation>
    <scope>NUCLEOTIDE SEQUENCE [LARGE SCALE GENOMIC DNA]</scope>
    <source>
        <strain evidence="4">TISTR 1858</strain>
    </source>
</reference>
<evidence type="ECO:0000256" key="2">
    <source>
        <dbReference type="ARBA" id="ARBA00023239"/>
    </source>
</evidence>
<dbReference type="Proteomes" id="UP001597451">
    <property type="component" value="Unassembled WGS sequence"/>
</dbReference>
<dbReference type="Pfam" id="PF01903">
    <property type="entry name" value="CbiX"/>
    <property type="match status" value="1"/>
</dbReference>
<keyword evidence="2" id="KW-0456">Lyase</keyword>